<comment type="caution">
    <text evidence="1">The sequence shown here is derived from an EMBL/GenBank/DDBJ whole genome shotgun (WGS) entry which is preliminary data.</text>
</comment>
<dbReference type="Proteomes" id="UP000823775">
    <property type="component" value="Unassembled WGS sequence"/>
</dbReference>
<sequence length="158" mass="17575">VRTRGLLVCRKCATEHWANQPSPMLDLRFTGPDLLLTGETQEEKSENDWWVEKVGLMGVNGRRWKSVMLVVGVMGKVKSILNDILTCACGGPAAAGGYLRFEIPSVGDPHSCLAYCLRAALDRCFVGRHLRFTDVRHRRPPFSSNILDSSCTWAVTRA</sequence>
<name>A0ABS8T2I0_DATST</name>
<protein>
    <submittedName>
        <fullName evidence="1">Uncharacterized protein</fullName>
    </submittedName>
</protein>
<feature type="non-terminal residue" evidence="1">
    <location>
        <position position="1"/>
    </location>
</feature>
<evidence type="ECO:0000313" key="1">
    <source>
        <dbReference type="EMBL" id="MCD7465562.1"/>
    </source>
</evidence>
<proteinExistence type="predicted"/>
<gene>
    <name evidence="1" type="ORF">HAX54_001560</name>
</gene>
<evidence type="ECO:0000313" key="2">
    <source>
        <dbReference type="Proteomes" id="UP000823775"/>
    </source>
</evidence>
<reference evidence="1 2" key="1">
    <citation type="journal article" date="2021" name="BMC Genomics">
        <title>Datura genome reveals duplications of psychoactive alkaloid biosynthetic genes and high mutation rate following tissue culture.</title>
        <authorList>
            <person name="Rajewski A."/>
            <person name="Carter-House D."/>
            <person name="Stajich J."/>
            <person name="Litt A."/>
        </authorList>
    </citation>
    <scope>NUCLEOTIDE SEQUENCE [LARGE SCALE GENOMIC DNA]</scope>
    <source>
        <strain evidence="1">AR-01</strain>
    </source>
</reference>
<keyword evidence="2" id="KW-1185">Reference proteome</keyword>
<organism evidence="1 2">
    <name type="scientific">Datura stramonium</name>
    <name type="common">Jimsonweed</name>
    <name type="synonym">Common thornapple</name>
    <dbReference type="NCBI Taxonomy" id="4076"/>
    <lineage>
        <taxon>Eukaryota</taxon>
        <taxon>Viridiplantae</taxon>
        <taxon>Streptophyta</taxon>
        <taxon>Embryophyta</taxon>
        <taxon>Tracheophyta</taxon>
        <taxon>Spermatophyta</taxon>
        <taxon>Magnoliopsida</taxon>
        <taxon>eudicotyledons</taxon>
        <taxon>Gunneridae</taxon>
        <taxon>Pentapetalae</taxon>
        <taxon>asterids</taxon>
        <taxon>lamiids</taxon>
        <taxon>Solanales</taxon>
        <taxon>Solanaceae</taxon>
        <taxon>Solanoideae</taxon>
        <taxon>Datureae</taxon>
        <taxon>Datura</taxon>
    </lineage>
</organism>
<dbReference type="EMBL" id="JACEIK010001060">
    <property type="protein sequence ID" value="MCD7465562.1"/>
    <property type="molecule type" value="Genomic_DNA"/>
</dbReference>
<accession>A0ABS8T2I0</accession>